<dbReference type="RefSeq" id="WP_167189505.1">
    <property type="nucleotide sequence ID" value="NZ_JAASQL010000004.1"/>
</dbReference>
<evidence type="ECO:0000256" key="1">
    <source>
        <dbReference type="SAM" id="Phobius"/>
    </source>
</evidence>
<dbReference type="PANTHER" id="PTHR20992">
    <property type="entry name" value="AT15442P-RELATED"/>
    <property type="match status" value="1"/>
</dbReference>
<sequence>MTTKNDNDQDLENKKKEVQEEFKGFFTAIKTFLSDLLNIREETDKELTITKIKAGIAVKSHNAWVLIFSIFIASIGLNVSSTAVVIGAMLVSPLMGPILGLGLSIGINDIDTLRRSLINLGVMVGLSITTSFLFFSIPLFQDATPEIIARTAPDVRDVLIALAGGLALIIALSRRTEMTNTIAGIAIATALMPPLCTAGYGLATWNFKYFGGAMFLFLINAIFIALATFAVVKFLRFPVVKYINQAKRKRIAQLVAFVATIIIGFSIFQFYLLFQQNQYKLNAEHFISELQEKTGAGIINTTVDYDKKSIKIVVLGTNIDETQKKIWSNKMDEFNIPKTSLIIQQDDKTSLLQDEINTIKNSYVKNQNLIASKDEIILQKEALIIEKDHELQQLYKKQIPFLQLSQEARIIYTGIDKLNYASKLETNFSSIDTIAVFEVKWNDSIKNTKQLNSKFKNWLQTRLNNTTIELK</sequence>
<feature type="transmembrane region" description="Helical" evidence="1">
    <location>
        <begin position="61"/>
        <end position="79"/>
    </location>
</feature>
<dbReference type="EMBL" id="JAASQL010000004">
    <property type="protein sequence ID" value="NIJ46104.1"/>
    <property type="molecule type" value="Genomic_DNA"/>
</dbReference>
<feature type="transmembrane region" description="Helical" evidence="1">
    <location>
        <begin position="117"/>
        <end position="138"/>
    </location>
</feature>
<dbReference type="Proteomes" id="UP000745859">
    <property type="component" value="Unassembled WGS sequence"/>
</dbReference>
<comment type="caution">
    <text evidence="2">The sequence shown here is derived from an EMBL/GenBank/DDBJ whole genome shotgun (WGS) entry which is preliminary data.</text>
</comment>
<feature type="transmembrane region" description="Helical" evidence="1">
    <location>
        <begin position="158"/>
        <end position="174"/>
    </location>
</feature>
<feature type="transmembrane region" description="Helical" evidence="1">
    <location>
        <begin position="85"/>
        <end position="105"/>
    </location>
</feature>
<proteinExistence type="predicted"/>
<name>A0ABX0UCN8_9FLAO</name>
<protein>
    <submittedName>
        <fullName evidence="2">Hydrophobic protein (TIGR00271 family)</fullName>
    </submittedName>
</protein>
<accession>A0ABX0UCN8</accession>
<keyword evidence="1" id="KW-0812">Transmembrane</keyword>
<keyword evidence="1" id="KW-0472">Membrane</keyword>
<organism evidence="2 3">
    <name type="scientific">Wenyingzhuangia heitensis</name>
    <dbReference type="NCBI Taxonomy" id="1487859"/>
    <lineage>
        <taxon>Bacteria</taxon>
        <taxon>Pseudomonadati</taxon>
        <taxon>Bacteroidota</taxon>
        <taxon>Flavobacteriia</taxon>
        <taxon>Flavobacteriales</taxon>
        <taxon>Flavobacteriaceae</taxon>
        <taxon>Wenyingzhuangia</taxon>
    </lineage>
</organism>
<keyword evidence="1" id="KW-1133">Transmembrane helix</keyword>
<keyword evidence="3" id="KW-1185">Reference proteome</keyword>
<evidence type="ECO:0000313" key="2">
    <source>
        <dbReference type="EMBL" id="NIJ46104.1"/>
    </source>
</evidence>
<gene>
    <name evidence="2" type="ORF">FHR24_002582</name>
</gene>
<feature type="transmembrane region" description="Helical" evidence="1">
    <location>
        <begin position="253"/>
        <end position="274"/>
    </location>
</feature>
<feature type="transmembrane region" description="Helical" evidence="1">
    <location>
        <begin position="181"/>
        <end position="203"/>
    </location>
</feature>
<dbReference type="InterPro" id="IPR005240">
    <property type="entry name" value="DUF389"/>
</dbReference>
<feature type="transmembrane region" description="Helical" evidence="1">
    <location>
        <begin position="209"/>
        <end position="232"/>
    </location>
</feature>
<evidence type="ECO:0000313" key="3">
    <source>
        <dbReference type="Proteomes" id="UP000745859"/>
    </source>
</evidence>
<dbReference type="Pfam" id="PF04087">
    <property type="entry name" value="DUF389"/>
    <property type="match status" value="1"/>
</dbReference>
<reference evidence="2 3" key="1">
    <citation type="submission" date="2020-03" db="EMBL/GenBank/DDBJ databases">
        <title>Genomic Encyclopedia of Type Strains, Phase IV (KMG-IV): sequencing the most valuable type-strain genomes for metagenomic binning, comparative biology and taxonomic classification.</title>
        <authorList>
            <person name="Goeker M."/>
        </authorList>
    </citation>
    <scope>NUCLEOTIDE SEQUENCE [LARGE SCALE GENOMIC DNA]</scope>
    <source>
        <strain evidence="2 3">DSM 101599</strain>
    </source>
</reference>
<dbReference type="PANTHER" id="PTHR20992:SF9">
    <property type="entry name" value="AT15442P-RELATED"/>
    <property type="match status" value="1"/>
</dbReference>